<sequence length="89" mass="9725">MTCAFTMLGALLSTRSKRVAQLAQVIPWIGKVKILFSLSIPALSSLSKDSLIVLVTTLTIYECSLIDIEIPLNTYHPTTLISKGSLNFL</sequence>
<dbReference type="AlphaFoldDB" id="A0A7G1QBL0"/>
<keyword evidence="2" id="KW-1185">Reference proteome</keyword>
<proteinExistence type="predicted"/>
<name>A0A7G1QBL0_9GAMM</name>
<organism evidence="1 2">
    <name type="scientific">Candidatus Nitrosacidococcus tergens</name>
    <dbReference type="NCBI Taxonomy" id="553981"/>
    <lineage>
        <taxon>Bacteria</taxon>
        <taxon>Pseudomonadati</taxon>
        <taxon>Pseudomonadota</taxon>
        <taxon>Gammaproteobacteria</taxon>
        <taxon>Chromatiales</taxon>
        <taxon>Chromatiaceae</taxon>
        <taxon>Candidatus Nitrosacidococcus</taxon>
    </lineage>
</organism>
<dbReference type="EMBL" id="LR778175">
    <property type="protein sequence ID" value="CAB1277469.1"/>
    <property type="molecule type" value="Genomic_DNA"/>
</dbReference>
<dbReference type="KEGG" id="ntg:NSCAC_1684"/>
<dbReference type="Proteomes" id="UP000516072">
    <property type="component" value="Chromosome"/>
</dbReference>
<evidence type="ECO:0000313" key="1">
    <source>
        <dbReference type="EMBL" id="CAB1277469.1"/>
    </source>
</evidence>
<accession>A0A7G1QBL0</accession>
<evidence type="ECO:0000313" key="2">
    <source>
        <dbReference type="Proteomes" id="UP000516072"/>
    </source>
</evidence>
<reference evidence="1 2" key="1">
    <citation type="submission" date="2020-03" db="EMBL/GenBank/DDBJ databases">
        <authorList>
            <person name="Picone N."/>
        </authorList>
    </citation>
    <scope>NUCLEOTIDE SEQUENCE [LARGE SCALE GENOMIC DNA]</scope>
    <source>
        <strain evidence="1">NSCAC1</strain>
    </source>
</reference>
<protein>
    <submittedName>
        <fullName evidence="1">Uncharacterized protein</fullName>
    </submittedName>
</protein>
<gene>
    <name evidence="1" type="ORF">NSCAC_1684</name>
</gene>